<dbReference type="Pfam" id="PF00795">
    <property type="entry name" value="CN_hydrolase"/>
    <property type="match status" value="1"/>
</dbReference>
<sequence>MGPTLVGTSCTRLLLVFMRKLLYLFFSMALVAALTTYAMWAADRPAGHYLSDLRIKLAVNQGTPGDRGNLLGIQPELFPTDYQSSARLHRKLAAYLQQARDQGLLNEKTVVVLPEHVGTWLMVSGEKDELYQAPTLAEAMNWLAASNPLLFARAWLRAKGEQRLDDAYLRMKAKAMAKDYQALFGGLAKEFQVTLVAGSIVLPEPSIRDGRLKPGSGALFNSSVVFGRDGVPLGQPQRQMHPIFDQQGVIQAEDKHAIQVVDTPAGRLGILIGSDSWYPANYRTLDEQGAQLVAVPAQVIGQGAWDKPWRGYKGSSTPGSVSLKPGDLSEGQAWHRLTLTAQPPSSRAIAGVSVFMRGQFWDKSSTGTSFLSSNGQQFADGEARGARLLNVWL</sequence>
<dbReference type="EMBL" id="CABVIC010000001">
    <property type="protein sequence ID" value="VVO49312.1"/>
    <property type="molecule type" value="Genomic_DNA"/>
</dbReference>
<gene>
    <name evidence="4" type="ORF">PS847_00196</name>
</gene>
<dbReference type="Proteomes" id="UP000326067">
    <property type="component" value="Unassembled WGS sequence"/>
</dbReference>
<evidence type="ECO:0000313" key="4">
    <source>
        <dbReference type="EMBL" id="VVO49312.1"/>
    </source>
</evidence>
<evidence type="ECO:0000256" key="1">
    <source>
        <dbReference type="ARBA" id="ARBA00022801"/>
    </source>
</evidence>
<accession>A0A5E7GEI9</accession>
<keyword evidence="2" id="KW-1133">Transmembrane helix</keyword>
<evidence type="ECO:0000256" key="2">
    <source>
        <dbReference type="SAM" id="Phobius"/>
    </source>
</evidence>
<reference evidence="4 5" key="1">
    <citation type="submission" date="2019-09" db="EMBL/GenBank/DDBJ databases">
        <authorList>
            <person name="Chandra G."/>
            <person name="Truman W A."/>
        </authorList>
    </citation>
    <scope>NUCLEOTIDE SEQUENCE [LARGE SCALE GENOMIC DNA]</scope>
    <source>
        <strain evidence="4">PS847</strain>
    </source>
</reference>
<dbReference type="InterPro" id="IPR036526">
    <property type="entry name" value="C-N_Hydrolase_sf"/>
</dbReference>
<dbReference type="InterPro" id="IPR050345">
    <property type="entry name" value="Aliph_Amidase/BUP"/>
</dbReference>
<dbReference type="AlphaFoldDB" id="A0A5E7GEI9"/>
<dbReference type="SUPFAM" id="SSF56317">
    <property type="entry name" value="Carbon-nitrogen hydrolase"/>
    <property type="match status" value="1"/>
</dbReference>
<dbReference type="Gene3D" id="3.60.110.10">
    <property type="entry name" value="Carbon-nitrogen hydrolase"/>
    <property type="match status" value="1"/>
</dbReference>
<name>A0A5E7GEI9_PSEFL</name>
<dbReference type="PROSITE" id="PS50263">
    <property type="entry name" value="CN_HYDROLASE"/>
    <property type="match status" value="1"/>
</dbReference>
<dbReference type="PANTHER" id="PTHR43674">
    <property type="entry name" value="NITRILASE C965.09-RELATED"/>
    <property type="match status" value="1"/>
</dbReference>
<protein>
    <recommendedName>
        <fullName evidence="3">CN hydrolase domain-containing protein</fullName>
    </recommendedName>
</protein>
<proteinExistence type="predicted"/>
<evidence type="ECO:0000259" key="3">
    <source>
        <dbReference type="PROSITE" id="PS50263"/>
    </source>
</evidence>
<organism evidence="4 5">
    <name type="scientific">Pseudomonas fluorescens</name>
    <dbReference type="NCBI Taxonomy" id="294"/>
    <lineage>
        <taxon>Bacteria</taxon>
        <taxon>Pseudomonadati</taxon>
        <taxon>Pseudomonadota</taxon>
        <taxon>Gammaproteobacteria</taxon>
        <taxon>Pseudomonadales</taxon>
        <taxon>Pseudomonadaceae</taxon>
        <taxon>Pseudomonas</taxon>
    </lineage>
</organism>
<keyword evidence="2" id="KW-0472">Membrane</keyword>
<keyword evidence="1" id="KW-0378">Hydrolase</keyword>
<evidence type="ECO:0000313" key="5">
    <source>
        <dbReference type="Proteomes" id="UP000326067"/>
    </source>
</evidence>
<dbReference type="InterPro" id="IPR003010">
    <property type="entry name" value="C-N_Hydrolase"/>
</dbReference>
<dbReference type="GO" id="GO:0016811">
    <property type="term" value="F:hydrolase activity, acting on carbon-nitrogen (but not peptide) bonds, in linear amides"/>
    <property type="evidence" value="ECO:0007669"/>
    <property type="project" value="TreeGrafter"/>
</dbReference>
<dbReference type="PANTHER" id="PTHR43674:SF13">
    <property type="entry name" value="CN HYDROLASE DOMAIN-CONTAINING PROTEIN"/>
    <property type="match status" value="1"/>
</dbReference>
<keyword evidence="2" id="KW-0812">Transmembrane</keyword>
<feature type="transmembrane region" description="Helical" evidence="2">
    <location>
        <begin position="21"/>
        <end position="40"/>
    </location>
</feature>
<feature type="domain" description="CN hydrolase" evidence="3">
    <location>
        <begin position="70"/>
        <end position="393"/>
    </location>
</feature>